<evidence type="ECO:0000313" key="2">
    <source>
        <dbReference type="Proteomes" id="UP001283361"/>
    </source>
</evidence>
<keyword evidence="2" id="KW-1185">Reference proteome</keyword>
<organism evidence="1 2">
    <name type="scientific">Elysia crispata</name>
    <name type="common">lettuce slug</name>
    <dbReference type="NCBI Taxonomy" id="231223"/>
    <lineage>
        <taxon>Eukaryota</taxon>
        <taxon>Metazoa</taxon>
        <taxon>Spiralia</taxon>
        <taxon>Lophotrochozoa</taxon>
        <taxon>Mollusca</taxon>
        <taxon>Gastropoda</taxon>
        <taxon>Heterobranchia</taxon>
        <taxon>Euthyneura</taxon>
        <taxon>Panpulmonata</taxon>
        <taxon>Sacoglossa</taxon>
        <taxon>Placobranchoidea</taxon>
        <taxon>Plakobranchidae</taxon>
        <taxon>Elysia</taxon>
    </lineage>
</organism>
<dbReference type="Proteomes" id="UP001283361">
    <property type="component" value="Unassembled WGS sequence"/>
</dbReference>
<proteinExistence type="predicted"/>
<dbReference type="AlphaFoldDB" id="A0AAE1B2G2"/>
<dbReference type="EMBL" id="JAWDGP010000656">
    <property type="protein sequence ID" value="KAK3798624.1"/>
    <property type="molecule type" value="Genomic_DNA"/>
</dbReference>
<gene>
    <name evidence="1" type="ORF">RRG08_019111</name>
</gene>
<protein>
    <submittedName>
        <fullName evidence="1">Uncharacterized protein</fullName>
    </submittedName>
</protein>
<name>A0AAE1B2G2_9GAST</name>
<comment type="caution">
    <text evidence="1">The sequence shown here is derived from an EMBL/GenBank/DDBJ whole genome shotgun (WGS) entry which is preliminary data.</text>
</comment>
<accession>A0AAE1B2G2</accession>
<evidence type="ECO:0000313" key="1">
    <source>
        <dbReference type="EMBL" id="KAK3798624.1"/>
    </source>
</evidence>
<reference evidence="1" key="1">
    <citation type="journal article" date="2023" name="G3 (Bethesda)">
        <title>A reference genome for the long-term kleptoplast-retaining sea slug Elysia crispata morphotype clarki.</title>
        <authorList>
            <person name="Eastman K.E."/>
            <person name="Pendleton A.L."/>
            <person name="Shaikh M.A."/>
            <person name="Suttiyut T."/>
            <person name="Ogas R."/>
            <person name="Tomko P."/>
            <person name="Gavelis G."/>
            <person name="Widhalm J.R."/>
            <person name="Wisecaver J.H."/>
        </authorList>
    </citation>
    <scope>NUCLEOTIDE SEQUENCE</scope>
    <source>
        <strain evidence="1">ECLA1</strain>
    </source>
</reference>
<sequence>MNSPPSKKRYTSNRKQKLVIEQKISIGAHSRRIQCRANSNDARSLLLPATQWPPGGPVRDWDARDPFIHELSREYNPT</sequence>